<dbReference type="AlphaFoldDB" id="A0A1E3SUF0"/>
<dbReference type="RefSeq" id="WP_084229386.1">
    <property type="nucleotide sequence ID" value="NZ_JACKTB010000106.1"/>
</dbReference>
<gene>
    <name evidence="1" type="ORF">BHQ21_14685</name>
</gene>
<accession>A0A1E3SUF0</accession>
<evidence type="ECO:0000313" key="2">
    <source>
        <dbReference type="Proteomes" id="UP000094224"/>
    </source>
</evidence>
<dbReference type="Proteomes" id="UP000094224">
    <property type="component" value="Unassembled WGS sequence"/>
</dbReference>
<sequence length="67" mass="7182">MLTGTQLVADGLDAGPVTLQGHLGHHGLVTRQPRKPPRSSYHRFAAEQPNPKLAHWTLAGGQGICHP</sequence>
<protein>
    <submittedName>
        <fullName evidence="1">Uncharacterized protein</fullName>
    </submittedName>
</protein>
<reference evidence="2" key="1">
    <citation type="submission" date="2016-09" db="EMBL/GenBank/DDBJ databases">
        <authorList>
            <person name="Greninger A.L."/>
            <person name="Jerome K.R."/>
            <person name="Mcnair B."/>
            <person name="Wallis C."/>
            <person name="Fang F."/>
        </authorList>
    </citation>
    <scope>NUCLEOTIDE SEQUENCE [LARGE SCALE GENOMIC DNA]</scope>
    <source>
        <strain evidence="2">BC1_M4</strain>
    </source>
</reference>
<name>A0A1E3SUF0_9MYCO</name>
<dbReference type="EMBL" id="MIHC01000024">
    <property type="protein sequence ID" value="ODR05223.1"/>
    <property type="molecule type" value="Genomic_DNA"/>
</dbReference>
<evidence type="ECO:0000313" key="1">
    <source>
        <dbReference type="EMBL" id="ODR05223.1"/>
    </source>
</evidence>
<proteinExistence type="predicted"/>
<comment type="caution">
    <text evidence="1">The sequence shown here is derived from an EMBL/GenBank/DDBJ whole genome shotgun (WGS) entry which is preliminary data.</text>
</comment>
<organism evidence="1 2">
    <name type="scientific">Mycobacterium sherrisii</name>
    <dbReference type="NCBI Taxonomy" id="243061"/>
    <lineage>
        <taxon>Bacteria</taxon>
        <taxon>Bacillati</taxon>
        <taxon>Actinomycetota</taxon>
        <taxon>Actinomycetes</taxon>
        <taxon>Mycobacteriales</taxon>
        <taxon>Mycobacteriaceae</taxon>
        <taxon>Mycobacterium</taxon>
        <taxon>Mycobacterium simiae complex</taxon>
    </lineage>
</organism>
<keyword evidence="2" id="KW-1185">Reference proteome</keyword>